<dbReference type="AlphaFoldDB" id="A0A6B0SK07"/>
<name>A0A6B0SK07_9EURY</name>
<protein>
    <submittedName>
        <fullName evidence="2">tRNA(Ile2) 2-agmatinylcytidine synthetase</fullName>
    </submittedName>
</protein>
<dbReference type="PANTHER" id="PTHR40705">
    <property type="entry name" value="TRNA(ILE2) 2-AGMATINYLCYTIDINE SYNTHETASE TIAS"/>
    <property type="match status" value="1"/>
</dbReference>
<organism evidence="2 3">
    <name type="scientific">Halobacterium bonnevillei</name>
    <dbReference type="NCBI Taxonomy" id="2692200"/>
    <lineage>
        <taxon>Archaea</taxon>
        <taxon>Methanobacteriati</taxon>
        <taxon>Methanobacteriota</taxon>
        <taxon>Stenosarchaea group</taxon>
        <taxon>Halobacteria</taxon>
        <taxon>Halobacteriales</taxon>
        <taxon>Halobacteriaceae</taxon>
        <taxon>Halobacterium</taxon>
    </lineage>
</organism>
<feature type="non-terminal residue" evidence="2">
    <location>
        <position position="87"/>
    </location>
</feature>
<proteinExistence type="predicted"/>
<dbReference type="Pfam" id="PF22641">
    <property type="entry name" value="TiaS_TCKD"/>
    <property type="match status" value="1"/>
</dbReference>
<dbReference type="InterPro" id="IPR053870">
    <property type="entry name" value="TiaS-like_TCKD"/>
</dbReference>
<comment type="caution">
    <text evidence="2">The sequence shown here is derived from an EMBL/GenBank/DDBJ whole genome shotgun (WGS) entry which is preliminary data.</text>
</comment>
<keyword evidence="3" id="KW-1185">Reference proteome</keyword>
<sequence>MTVVAVDDTDSRERGMCTTYAAHRIAERLRDRGATVERVLLVRLNPAVEYKTRGNAALAVHADVDPRVGLEVAEEVVADAAKTADPR</sequence>
<evidence type="ECO:0000313" key="2">
    <source>
        <dbReference type="EMBL" id="MXR22005.1"/>
    </source>
</evidence>
<gene>
    <name evidence="2" type="ORF">GRX66_15880</name>
</gene>
<evidence type="ECO:0000259" key="1">
    <source>
        <dbReference type="Pfam" id="PF22641"/>
    </source>
</evidence>
<dbReference type="Gene3D" id="3.30.70.2200">
    <property type="match status" value="1"/>
</dbReference>
<accession>A0A6B0SK07</accession>
<reference evidence="2 3" key="1">
    <citation type="submission" date="2019-12" db="EMBL/GenBank/DDBJ databases">
        <title>Isolation and characterization of three novel carbon monoxide-oxidizing members of Halobacteria from salione crusts and soils.</title>
        <authorList>
            <person name="Myers M.R."/>
            <person name="King G.M."/>
        </authorList>
    </citation>
    <scope>NUCLEOTIDE SEQUENCE [LARGE SCALE GENOMIC DNA]</scope>
    <source>
        <strain evidence="2 3">PCN9</strain>
    </source>
</reference>
<feature type="domain" description="TiaS-like TCKD" evidence="1">
    <location>
        <begin position="3"/>
        <end position="61"/>
    </location>
</feature>
<dbReference type="EMBL" id="WUUU01000184">
    <property type="protein sequence ID" value="MXR22005.1"/>
    <property type="molecule type" value="Genomic_DNA"/>
</dbReference>
<dbReference type="PANTHER" id="PTHR40705:SF1">
    <property type="entry name" value="TRNA(ILE2) 2-AGMATINYLCYTIDINE SYNTHETASE TIAS"/>
    <property type="match status" value="1"/>
</dbReference>
<dbReference type="Proteomes" id="UP000471521">
    <property type="component" value="Unassembled WGS sequence"/>
</dbReference>
<evidence type="ECO:0000313" key="3">
    <source>
        <dbReference type="Proteomes" id="UP000471521"/>
    </source>
</evidence>